<evidence type="ECO:0000256" key="2">
    <source>
        <dbReference type="ARBA" id="ARBA00012418"/>
    </source>
</evidence>
<feature type="region of interest" description="Alpha N-terminal domain (alpha-NTD)" evidence="11">
    <location>
        <begin position="1"/>
        <end position="222"/>
    </location>
</feature>
<evidence type="ECO:0000256" key="1">
    <source>
        <dbReference type="ARBA" id="ARBA00007123"/>
    </source>
</evidence>
<dbReference type="SUPFAM" id="SSF56553">
    <property type="entry name" value="Insert subdomain of RNA polymerase alpha subunit"/>
    <property type="match status" value="1"/>
</dbReference>
<evidence type="ECO:0000259" key="12">
    <source>
        <dbReference type="SMART" id="SM00662"/>
    </source>
</evidence>
<feature type="region of interest" description="Alpha C-terminal domain (alpha-CTD)" evidence="11">
    <location>
        <begin position="238"/>
        <end position="305"/>
    </location>
</feature>
<dbReference type="NCBIfam" id="NF003519">
    <property type="entry name" value="PRK05182.2-5"/>
    <property type="match status" value="1"/>
</dbReference>
<evidence type="ECO:0000313" key="13">
    <source>
        <dbReference type="EMBL" id="PIU03995.1"/>
    </source>
</evidence>
<evidence type="ECO:0000256" key="7">
    <source>
        <dbReference type="ARBA" id="ARBA00023163"/>
    </source>
</evidence>
<dbReference type="CDD" id="cd06928">
    <property type="entry name" value="RNAP_alpha_NTD"/>
    <property type="match status" value="1"/>
</dbReference>
<sequence>MLSPIFQIKNEKSTDHEGIFIIEPLEQGYGHTVGNALRRVLLTSLPGAAVTYVKIAGVFHQFTSLEGMKEDVVELILNIKKIRFAYEGEKPVKVTLEAIGPGEVKAEEIKTPANVKVVSKDLVLANLSDKKSKLDVEMTVEKGYGYSPFEDRESQSLGVIPVDAAFSPILSVNYRIEATRVGRITNYDRLVMEILSDGSIKPIDALKEAAKILITYFNQIIEPRKVEEEQKPKEEKVSREALNLMIEELNLPVRISNALERAGFKTVADVLASNKKEIAKVKNLGSKSLKIIEAGLKEKGVGFEE</sequence>
<dbReference type="Gene3D" id="2.170.120.12">
    <property type="entry name" value="DNA-directed RNA polymerase, insert domain"/>
    <property type="match status" value="1"/>
</dbReference>
<dbReference type="EMBL" id="PEYO01000002">
    <property type="protein sequence ID" value="PIU03995.1"/>
    <property type="molecule type" value="Genomic_DNA"/>
</dbReference>
<accession>A0A2M6XEA4</accession>
<evidence type="ECO:0000256" key="10">
    <source>
        <dbReference type="ARBA" id="ARBA00048552"/>
    </source>
</evidence>
<dbReference type="GO" id="GO:0003677">
    <property type="term" value="F:DNA binding"/>
    <property type="evidence" value="ECO:0007669"/>
    <property type="project" value="UniProtKB-UniRule"/>
</dbReference>
<dbReference type="InterPro" id="IPR011260">
    <property type="entry name" value="RNAP_asu_C"/>
</dbReference>
<organism evidence="13 14">
    <name type="scientific">Candidatus Shapirobacteria bacterium CG08_land_8_20_14_0_20_39_18</name>
    <dbReference type="NCBI Taxonomy" id="1974883"/>
    <lineage>
        <taxon>Bacteria</taxon>
        <taxon>Candidatus Shapironibacteriota</taxon>
    </lineage>
</organism>
<keyword evidence="5 11" id="KW-0808">Transferase</keyword>
<proteinExistence type="inferred from homology"/>
<dbReference type="HAMAP" id="MF_00059">
    <property type="entry name" value="RNApol_bact_RpoA"/>
    <property type="match status" value="1"/>
</dbReference>
<evidence type="ECO:0000256" key="9">
    <source>
        <dbReference type="ARBA" id="ARBA00033070"/>
    </source>
</evidence>
<feature type="domain" description="DNA-directed RNA polymerase RpoA/D/Rpb3-type" evidence="12">
    <location>
        <begin position="17"/>
        <end position="223"/>
    </location>
</feature>
<keyword evidence="7 11" id="KW-0804">Transcription</keyword>
<evidence type="ECO:0000256" key="8">
    <source>
        <dbReference type="ARBA" id="ARBA00032524"/>
    </source>
</evidence>
<dbReference type="Pfam" id="PF03118">
    <property type="entry name" value="RNA_pol_A_CTD"/>
    <property type="match status" value="1"/>
</dbReference>
<comment type="subunit">
    <text evidence="11">Homodimer. The RNAP catalytic core consists of 2 alpha, 1 beta, 1 beta' and 1 omega subunit. When a sigma factor is associated with the core the holoenzyme is formed, which can initiate transcription.</text>
</comment>
<dbReference type="AlphaFoldDB" id="A0A2M6XEA4"/>
<evidence type="ECO:0000313" key="14">
    <source>
        <dbReference type="Proteomes" id="UP000228996"/>
    </source>
</evidence>
<dbReference type="GO" id="GO:0006351">
    <property type="term" value="P:DNA-templated transcription"/>
    <property type="evidence" value="ECO:0007669"/>
    <property type="project" value="UniProtKB-UniRule"/>
</dbReference>
<dbReference type="GO" id="GO:0003899">
    <property type="term" value="F:DNA-directed RNA polymerase activity"/>
    <property type="evidence" value="ECO:0007669"/>
    <property type="project" value="UniProtKB-UniRule"/>
</dbReference>
<dbReference type="GO" id="GO:0005737">
    <property type="term" value="C:cytoplasm"/>
    <property type="evidence" value="ECO:0007669"/>
    <property type="project" value="UniProtKB-ARBA"/>
</dbReference>
<reference evidence="14" key="1">
    <citation type="submission" date="2017-09" db="EMBL/GenBank/DDBJ databases">
        <title>Depth-based differentiation of microbial function through sediment-hosted aquifers and enrichment of novel symbionts in the deep terrestrial subsurface.</title>
        <authorList>
            <person name="Probst A.J."/>
            <person name="Ladd B."/>
            <person name="Jarett J.K."/>
            <person name="Geller-Mcgrath D.E."/>
            <person name="Sieber C.M.K."/>
            <person name="Emerson J.B."/>
            <person name="Anantharaman K."/>
            <person name="Thomas B.C."/>
            <person name="Malmstrom R."/>
            <person name="Stieglmeier M."/>
            <person name="Klingl A."/>
            <person name="Woyke T."/>
            <person name="Ryan C.M."/>
            <person name="Banfield J.F."/>
        </authorList>
    </citation>
    <scope>NUCLEOTIDE SEQUENCE [LARGE SCALE GENOMIC DNA]</scope>
</reference>
<keyword evidence="4 11" id="KW-0240">DNA-directed RNA polymerase</keyword>
<dbReference type="SUPFAM" id="SSF47789">
    <property type="entry name" value="C-terminal domain of RNA polymerase alpha subunit"/>
    <property type="match status" value="1"/>
</dbReference>
<protein>
    <recommendedName>
        <fullName evidence="3 11">DNA-directed RNA polymerase subunit alpha</fullName>
        <shortName evidence="11">RNAP subunit alpha</shortName>
        <ecNumber evidence="2 11">2.7.7.6</ecNumber>
    </recommendedName>
    <alternativeName>
        <fullName evidence="9 11">RNA polymerase subunit alpha</fullName>
    </alternativeName>
    <alternativeName>
        <fullName evidence="8 11">Transcriptase subunit alpha</fullName>
    </alternativeName>
</protein>
<evidence type="ECO:0000256" key="6">
    <source>
        <dbReference type="ARBA" id="ARBA00022695"/>
    </source>
</evidence>
<comment type="domain">
    <text evidence="11">The N-terminal domain is essential for RNAP assembly and basal transcription, whereas the C-terminal domain is involved in interaction with transcriptional regulators and with upstream promoter elements.</text>
</comment>
<evidence type="ECO:0000256" key="5">
    <source>
        <dbReference type="ARBA" id="ARBA00022679"/>
    </source>
</evidence>
<dbReference type="GO" id="GO:0046983">
    <property type="term" value="F:protein dimerization activity"/>
    <property type="evidence" value="ECO:0007669"/>
    <property type="project" value="InterPro"/>
</dbReference>
<comment type="function">
    <text evidence="11">DNA-dependent RNA polymerase catalyzes the transcription of DNA into RNA using the four ribonucleoside triphosphates as substrates.</text>
</comment>
<dbReference type="InterPro" id="IPR036643">
    <property type="entry name" value="RNApol_insert_sf"/>
</dbReference>
<dbReference type="Pfam" id="PF01193">
    <property type="entry name" value="RNA_pol_L"/>
    <property type="match status" value="1"/>
</dbReference>
<dbReference type="Pfam" id="PF01000">
    <property type="entry name" value="RNA_pol_A_bac"/>
    <property type="match status" value="1"/>
</dbReference>
<dbReference type="InterPro" id="IPR011262">
    <property type="entry name" value="DNA-dir_RNA_pol_insert"/>
</dbReference>
<dbReference type="SMART" id="SM00662">
    <property type="entry name" value="RPOLD"/>
    <property type="match status" value="1"/>
</dbReference>
<gene>
    <name evidence="11" type="primary">rpoA</name>
    <name evidence="13" type="ORF">COT44_00530</name>
</gene>
<dbReference type="FunFam" id="2.170.120.12:FF:000001">
    <property type="entry name" value="DNA-directed RNA polymerase subunit alpha"/>
    <property type="match status" value="1"/>
</dbReference>
<dbReference type="InterPro" id="IPR011773">
    <property type="entry name" value="DNA-dir_RpoA"/>
</dbReference>
<evidence type="ECO:0000256" key="11">
    <source>
        <dbReference type="HAMAP-Rule" id="MF_00059"/>
    </source>
</evidence>
<comment type="similarity">
    <text evidence="1 11">Belongs to the RNA polymerase alpha chain family.</text>
</comment>
<comment type="catalytic activity">
    <reaction evidence="10 11">
        <text>RNA(n) + a ribonucleoside 5'-triphosphate = RNA(n+1) + diphosphate</text>
        <dbReference type="Rhea" id="RHEA:21248"/>
        <dbReference type="Rhea" id="RHEA-COMP:14527"/>
        <dbReference type="Rhea" id="RHEA-COMP:17342"/>
        <dbReference type="ChEBI" id="CHEBI:33019"/>
        <dbReference type="ChEBI" id="CHEBI:61557"/>
        <dbReference type="ChEBI" id="CHEBI:140395"/>
        <dbReference type="EC" id="2.7.7.6"/>
    </reaction>
</comment>
<dbReference type="Gene3D" id="3.30.1360.10">
    <property type="entry name" value="RNA polymerase, RBP11-like subunit"/>
    <property type="match status" value="1"/>
</dbReference>
<dbReference type="InterPro" id="IPR036603">
    <property type="entry name" value="RBP11-like"/>
</dbReference>
<evidence type="ECO:0000256" key="4">
    <source>
        <dbReference type="ARBA" id="ARBA00022478"/>
    </source>
</evidence>
<dbReference type="Proteomes" id="UP000228996">
    <property type="component" value="Unassembled WGS sequence"/>
</dbReference>
<dbReference type="InterPro" id="IPR011263">
    <property type="entry name" value="DNA-dir_RNA_pol_RpoA/D/Rpb3"/>
</dbReference>
<dbReference type="NCBIfam" id="TIGR02027">
    <property type="entry name" value="rpoA"/>
    <property type="match status" value="1"/>
</dbReference>
<dbReference type="EC" id="2.7.7.6" evidence="2 11"/>
<dbReference type="GO" id="GO:0000428">
    <property type="term" value="C:DNA-directed RNA polymerase complex"/>
    <property type="evidence" value="ECO:0007669"/>
    <property type="project" value="UniProtKB-KW"/>
</dbReference>
<keyword evidence="6 11" id="KW-0548">Nucleotidyltransferase</keyword>
<name>A0A2M6XEA4_9BACT</name>
<dbReference type="Gene3D" id="1.10.150.20">
    <property type="entry name" value="5' to 3' exonuclease, C-terminal subdomain"/>
    <property type="match status" value="1"/>
</dbReference>
<dbReference type="SUPFAM" id="SSF55257">
    <property type="entry name" value="RBP11-like subunits of RNA polymerase"/>
    <property type="match status" value="1"/>
</dbReference>
<evidence type="ECO:0000256" key="3">
    <source>
        <dbReference type="ARBA" id="ARBA00015972"/>
    </source>
</evidence>
<comment type="caution">
    <text evidence="13">The sequence shown here is derived from an EMBL/GenBank/DDBJ whole genome shotgun (WGS) entry which is preliminary data.</text>
</comment>